<keyword evidence="1" id="KW-0812">Transmembrane</keyword>
<keyword evidence="3" id="KW-1185">Reference proteome</keyword>
<evidence type="ECO:0000256" key="1">
    <source>
        <dbReference type="SAM" id="Phobius"/>
    </source>
</evidence>
<accession>A0A1K2HXX7</accession>
<dbReference type="AlphaFoldDB" id="A0A1K2HXX7"/>
<dbReference type="RefSeq" id="WP_177282422.1">
    <property type="nucleotide sequence ID" value="NZ_FPKU01000001.1"/>
</dbReference>
<organism evidence="2 3">
    <name type="scientific">Devosia enhydra</name>
    <dbReference type="NCBI Taxonomy" id="665118"/>
    <lineage>
        <taxon>Bacteria</taxon>
        <taxon>Pseudomonadati</taxon>
        <taxon>Pseudomonadota</taxon>
        <taxon>Alphaproteobacteria</taxon>
        <taxon>Hyphomicrobiales</taxon>
        <taxon>Devosiaceae</taxon>
        <taxon>Devosia</taxon>
    </lineage>
</organism>
<keyword evidence="1" id="KW-1133">Transmembrane helix</keyword>
<keyword evidence="1" id="KW-0472">Membrane</keyword>
<protein>
    <submittedName>
        <fullName evidence="2">Uncharacterized protein</fullName>
    </submittedName>
</protein>
<evidence type="ECO:0000313" key="3">
    <source>
        <dbReference type="Proteomes" id="UP000183447"/>
    </source>
</evidence>
<sequence length="56" mass="5693">MTTIDIAKLEAAGRSAMAWTPDEADARTNYRAVLGAMIPAMGIIATAAAMLAAIAA</sequence>
<proteinExistence type="predicted"/>
<dbReference type="STRING" id="665118.SAMN02983003_1536"/>
<dbReference type="Proteomes" id="UP000183447">
    <property type="component" value="Unassembled WGS sequence"/>
</dbReference>
<feature type="transmembrane region" description="Helical" evidence="1">
    <location>
        <begin position="32"/>
        <end position="55"/>
    </location>
</feature>
<evidence type="ECO:0000313" key="2">
    <source>
        <dbReference type="EMBL" id="SFZ83244.1"/>
    </source>
</evidence>
<dbReference type="EMBL" id="FPKU01000001">
    <property type="protein sequence ID" value="SFZ83244.1"/>
    <property type="molecule type" value="Genomic_DNA"/>
</dbReference>
<gene>
    <name evidence="2" type="ORF">SAMN02983003_1536</name>
</gene>
<name>A0A1K2HXX7_9HYPH</name>
<reference evidence="2 3" key="1">
    <citation type="submission" date="2016-11" db="EMBL/GenBank/DDBJ databases">
        <authorList>
            <person name="Jaros S."/>
            <person name="Januszkiewicz K."/>
            <person name="Wedrychowicz H."/>
        </authorList>
    </citation>
    <scope>NUCLEOTIDE SEQUENCE [LARGE SCALE GENOMIC DNA]</scope>
    <source>
        <strain evidence="2 3">ATCC 23634</strain>
    </source>
</reference>